<feature type="transmembrane region" description="Helical" evidence="7">
    <location>
        <begin position="359"/>
        <end position="389"/>
    </location>
</feature>
<dbReference type="InterPro" id="IPR003370">
    <property type="entry name" value="Chromate_transpt"/>
</dbReference>
<feature type="transmembrane region" description="Helical" evidence="7">
    <location>
        <begin position="288"/>
        <end position="313"/>
    </location>
</feature>
<keyword evidence="3" id="KW-1003">Cell membrane</keyword>
<dbReference type="InterPro" id="IPR014047">
    <property type="entry name" value="Chr_Tranpt_l_chain"/>
</dbReference>
<evidence type="ECO:0000256" key="2">
    <source>
        <dbReference type="ARBA" id="ARBA00005262"/>
    </source>
</evidence>
<keyword evidence="6 7" id="KW-0472">Membrane</keyword>
<dbReference type="PIRSF" id="PIRSF004810">
    <property type="entry name" value="ChrA"/>
    <property type="match status" value="1"/>
</dbReference>
<comment type="similarity">
    <text evidence="2">Belongs to the chromate ion transporter (CHR) (TC 2.A.51) family.</text>
</comment>
<evidence type="ECO:0000313" key="8">
    <source>
        <dbReference type="EMBL" id="SFV31411.1"/>
    </source>
</evidence>
<evidence type="ECO:0000256" key="6">
    <source>
        <dbReference type="ARBA" id="ARBA00023136"/>
    </source>
</evidence>
<name>A0A1I7N9V1_9BACT</name>
<dbReference type="GO" id="GO:0015109">
    <property type="term" value="F:chromate transmembrane transporter activity"/>
    <property type="evidence" value="ECO:0007669"/>
    <property type="project" value="InterPro"/>
</dbReference>
<dbReference type="PANTHER" id="PTHR33567:SF3">
    <property type="entry name" value="CHROMATE ION TRANSPORTER (EUROFUNG)"/>
    <property type="match status" value="1"/>
</dbReference>
<protein>
    <submittedName>
        <fullName evidence="8">Chromate transporter</fullName>
    </submittedName>
</protein>
<keyword evidence="4 7" id="KW-0812">Transmembrane</keyword>
<evidence type="ECO:0000256" key="5">
    <source>
        <dbReference type="ARBA" id="ARBA00022989"/>
    </source>
</evidence>
<proteinExistence type="inferred from homology"/>
<keyword evidence="9" id="KW-1185">Reference proteome</keyword>
<dbReference type="GO" id="GO:0005886">
    <property type="term" value="C:plasma membrane"/>
    <property type="evidence" value="ECO:0007669"/>
    <property type="project" value="UniProtKB-SubCell"/>
</dbReference>
<dbReference type="OrthoDB" id="9788907at2"/>
<organism evidence="8 9">
    <name type="scientific">Thermoflavifilum thermophilum</name>
    <dbReference type="NCBI Taxonomy" id="1393122"/>
    <lineage>
        <taxon>Bacteria</taxon>
        <taxon>Pseudomonadati</taxon>
        <taxon>Bacteroidota</taxon>
        <taxon>Chitinophagia</taxon>
        <taxon>Chitinophagales</taxon>
        <taxon>Chitinophagaceae</taxon>
        <taxon>Thermoflavifilum</taxon>
    </lineage>
</organism>
<evidence type="ECO:0000256" key="7">
    <source>
        <dbReference type="SAM" id="Phobius"/>
    </source>
</evidence>
<feature type="transmembrane region" description="Helical" evidence="7">
    <location>
        <begin position="77"/>
        <end position="103"/>
    </location>
</feature>
<dbReference type="Pfam" id="PF02417">
    <property type="entry name" value="Chromate_transp"/>
    <property type="match status" value="2"/>
</dbReference>
<gene>
    <name evidence="8" type="ORF">SAMN05660895_1065</name>
</gene>
<evidence type="ECO:0000256" key="3">
    <source>
        <dbReference type="ARBA" id="ARBA00022475"/>
    </source>
</evidence>
<dbReference type="AlphaFoldDB" id="A0A1I7N9V1"/>
<feature type="transmembrane region" description="Helical" evidence="7">
    <location>
        <begin position="334"/>
        <end position="353"/>
    </location>
</feature>
<sequence length="390" mass="43245">MLLRHIPFLKAVFFYSITAFGGPQGHLAMMIKTFVEKRRDVTLEELMEYTAFCQLLPGASSTQTITLIGYKRGGLPLAILTLLIWITPACVLMGLLSFVVAYFHEDLKVFRFVQPMAVGFLGYAGFKAFKISVKNYATAGIMVGALLLTVLFRSPWVFPSVIIAGGVVSNFSNKRIPDIPGKRRKIQWANLWLFALIFVVAGVLSEVTKARPFRLFENFYRFGSLVFGGGQVLIAAMLDQYVVRKNRVPLMTPQEFLTGAGMVQAIPGPTFSVASFVGGMVMRDMGKGYQLLGCIIGSVAIFLPSLLLLLFFFPIWENLKRHVYIFRALEGINAAVVGIMWAATMILLSSLGIEWMNVVVVIATFCLLQFTRIPAPIIVVGCLLLGWFLP</sequence>
<evidence type="ECO:0000313" key="9">
    <source>
        <dbReference type="Proteomes" id="UP000199537"/>
    </source>
</evidence>
<dbReference type="RefSeq" id="WP_092458678.1">
    <property type="nucleotide sequence ID" value="NZ_FPCJ01000001.1"/>
</dbReference>
<evidence type="ECO:0000256" key="4">
    <source>
        <dbReference type="ARBA" id="ARBA00022692"/>
    </source>
</evidence>
<feature type="transmembrane region" description="Helical" evidence="7">
    <location>
        <begin position="188"/>
        <end position="207"/>
    </location>
</feature>
<dbReference type="NCBIfam" id="TIGR00937">
    <property type="entry name" value="2A51"/>
    <property type="match status" value="1"/>
</dbReference>
<feature type="transmembrane region" description="Helical" evidence="7">
    <location>
        <begin position="109"/>
        <end position="126"/>
    </location>
</feature>
<feature type="transmembrane region" description="Helical" evidence="7">
    <location>
        <begin position="219"/>
        <end position="238"/>
    </location>
</feature>
<reference evidence="9" key="1">
    <citation type="submission" date="2016-10" db="EMBL/GenBank/DDBJ databases">
        <authorList>
            <person name="Varghese N."/>
            <person name="Submissions S."/>
        </authorList>
    </citation>
    <scope>NUCLEOTIDE SEQUENCE [LARGE SCALE GENOMIC DNA]</scope>
    <source>
        <strain evidence="9">DSM 14807</strain>
    </source>
</reference>
<feature type="transmembrane region" description="Helical" evidence="7">
    <location>
        <begin position="259"/>
        <end position="282"/>
    </location>
</feature>
<comment type="subcellular location">
    <subcellularLocation>
        <location evidence="1">Cell membrane</location>
        <topology evidence="1">Multi-pass membrane protein</topology>
    </subcellularLocation>
</comment>
<accession>A0A1I7N9V1</accession>
<dbReference type="PANTHER" id="PTHR33567">
    <property type="entry name" value="CHROMATE ION TRANSPORTER (EUROFUNG)"/>
    <property type="match status" value="1"/>
</dbReference>
<dbReference type="EMBL" id="FPCJ01000001">
    <property type="protein sequence ID" value="SFV31411.1"/>
    <property type="molecule type" value="Genomic_DNA"/>
</dbReference>
<evidence type="ECO:0000256" key="1">
    <source>
        <dbReference type="ARBA" id="ARBA00004651"/>
    </source>
</evidence>
<dbReference type="Proteomes" id="UP000199537">
    <property type="component" value="Unassembled WGS sequence"/>
</dbReference>
<keyword evidence="5 7" id="KW-1133">Transmembrane helix</keyword>